<sequence>MDDYAECVKRRAAVGAVVASVLLASGARAETVNAPAVVTAYAVRLDLGRGPSIGGCRVFPTDNAWNLNIRAAPQRARSAQTIAFIQAHGGDFLHADFGENQTYGLPYVVVPQNQPLVPIAYDAYGDESDPGPMPIPLNAPVEAGSDRHVLVLRQGTCDLFELYGARRTTNGWVAQSGARFDLNSNALRPMGWTSADAAGLPITPGLVRYEEVASGHVDHAIRVTFDVTQAGFILPATHMASSTTSADAPPMGLRLRLSAAYDVSSLTGQARVLAVTMQNFGFIVADNGSNWFFQGAPSPYWNDSELNQLKGIPGTAFEVVDTGPVRNG</sequence>
<proteinExistence type="predicted"/>
<evidence type="ECO:0000313" key="6">
    <source>
        <dbReference type="EMBL" id="CAB5008653.1"/>
    </source>
</evidence>
<protein>
    <submittedName>
        <fullName evidence="1">Unannotated protein</fullName>
    </submittedName>
</protein>
<dbReference type="EMBL" id="CAFBIY010000013">
    <property type="protein sequence ID" value="CAB4847031.1"/>
    <property type="molecule type" value="Genomic_DNA"/>
</dbReference>
<gene>
    <name evidence="2" type="ORF">UFOPK2656_02190</name>
    <name evidence="3" type="ORF">UFOPK3099_01180</name>
    <name evidence="4" type="ORF">UFOPK3267_00389</name>
    <name evidence="5" type="ORF">UFOPK3651_01247</name>
    <name evidence="6" type="ORF">UFOPK3931_02680</name>
    <name evidence="1" type="ORF">UFOPK4189_01052</name>
</gene>
<reference evidence="1" key="1">
    <citation type="submission" date="2020-05" db="EMBL/GenBank/DDBJ databases">
        <authorList>
            <person name="Chiriac C."/>
            <person name="Salcher M."/>
            <person name="Ghai R."/>
            <person name="Kavagutti S V."/>
        </authorList>
    </citation>
    <scope>NUCLEOTIDE SEQUENCE</scope>
</reference>
<evidence type="ECO:0000313" key="5">
    <source>
        <dbReference type="EMBL" id="CAB4927203.1"/>
    </source>
</evidence>
<dbReference type="EMBL" id="CAFBMT010000005">
    <property type="protein sequence ID" value="CAB4927203.1"/>
    <property type="molecule type" value="Genomic_DNA"/>
</dbReference>
<accession>A0A6J6A6H2</accession>
<evidence type="ECO:0000313" key="2">
    <source>
        <dbReference type="EMBL" id="CAB4732019.1"/>
    </source>
</evidence>
<organism evidence="1">
    <name type="scientific">freshwater metagenome</name>
    <dbReference type="NCBI Taxonomy" id="449393"/>
    <lineage>
        <taxon>unclassified sequences</taxon>
        <taxon>metagenomes</taxon>
        <taxon>ecological metagenomes</taxon>
    </lineage>
</organism>
<evidence type="ECO:0000313" key="1">
    <source>
        <dbReference type="EMBL" id="CAB4363271.1"/>
    </source>
</evidence>
<dbReference type="EMBL" id="CAEZYF010000014">
    <property type="protein sequence ID" value="CAB4732019.1"/>
    <property type="molecule type" value="Genomic_DNA"/>
</dbReference>
<evidence type="ECO:0000313" key="3">
    <source>
        <dbReference type="EMBL" id="CAB4817479.1"/>
    </source>
</evidence>
<name>A0A6J6A6H2_9ZZZZ</name>
<dbReference type="EMBL" id="CAESGF010000005">
    <property type="protein sequence ID" value="CAB4363271.1"/>
    <property type="molecule type" value="Genomic_DNA"/>
</dbReference>
<dbReference type="EMBL" id="CAFBOL010000099">
    <property type="protein sequence ID" value="CAB5008653.1"/>
    <property type="molecule type" value="Genomic_DNA"/>
</dbReference>
<dbReference type="AlphaFoldDB" id="A0A6J6A6H2"/>
<dbReference type="EMBL" id="CAFAAV010000076">
    <property type="protein sequence ID" value="CAB4817479.1"/>
    <property type="molecule type" value="Genomic_DNA"/>
</dbReference>
<evidence type="ECO:0000313" key="4">
    <source>
        <dbReference type="EMBL" id="CAB4847031.1"/>
    </source>
</evidence>